<evidence type="ECO:0000259" key="4">
    <source>
        <dbReference type="Pfam" id="PF00082"/>
    </source>
</evidence>
<accession>A0AAD8NXV8</accession>
<proteinExistence type="inferred from homology"/>
<evidence type="ECO:0000313" key="6">
    <source>
        <dbReference type="Proteomes" id="UP001229421"/>
    </source>
</evidence>
<keyword evidence="2" id="KW-0732">Signal</keyword>
<dbReference type="GO" id="GO:0006508">
    <property type="term" value="P:proteolysis"/>
    <property type="evidence" value="ECO:0007669"/>
    <property type="project" value="InterPro"/>
</dbReference>
<evidence type="ECO:0000256" key="2">
    <source>
        <dbReference type="ARBA" id="ARBA00022729"/>
    </source>
</evidence>
<comment type="caution">
    <text evidence="5">The sequence shown here is derived from an EMBL/GenBank/DDBJ whole genome shotgun (WGS) entry which is preliminary data.</text>
</comment>
<protein>
    <recommendedName>
        <fullName evidence="4">Peptidase S8/S53 domain-containing protein</fullName>
    </recommendedName>
</protein>
<dbReference type="GO" id="GO:0004252">
    <property type="term" value="F:serine-type endopeptidase activity"/>
    <property type="evidence" value="ECO:0007669"/>
    <property type="project" value="InterPro"/>
</dbReference>
<comment type="similarity">
    <text evidence="1 3">Belongs to the peptidase S8 family.</text>
</comment>
<dbReference type="Pfam" id="PF00082">
    <property type="entry name" value="Peptidase_S8"/>
    <property type="match status" value="1"/>
</dbReference>
<evidence type="ECO:0000256" key="3">
    <source>
        <dbReference type="PROSITE-ProRule" id="PRU01240"/>
    </source>
</evidence>
<keyword evidence="6" id="KW-1185">Reference proteome</keyword>
<organism evidence="5 6">
    <name type="scientific">Tagetes erecta</name>
    <name type="common">African marigold</name>
    <dbReference type="NCBI Taxonomy" id="13708"/>
    <lineage>
        <taxon>Eukaryota</taxon>
        <taxon>Viridiplantae</taxon>
        <taxon>Streptophyta</taxon>
        <taxon>Embryophyta</taxon>
        <taxon>Tracheophyta</taxon>
        <taxon>Spermatophyta</taxon>
        <taxon>Magnoliopsida</taxon>
        <taxon>eudicotyledons</taxon>
        <taxon>Gunneridae</taxon>
        <taxon>Pentapetalae</taxon>
        <taxon>asterids</taxon>
        <taxon>campanulids</taxon>
        <taxon>Asterales</taxon>
        <taxon>Asteraceae</taxon>
        <taxon>Asteroideae</taxon>
        <taxon>Heliantheae alliance</taxon>
        <taxon>Tageteae</taxon>
        <taxon>Tagetes</taxon>
    </lineage>
</organism>
<dbReference type="Gene3D" id="3.40.50.200">
    <property type="entry name" value="Peptidase S8/S53 domain"/>
    <property type="match status" value="2"/>
</dbReference>
<name>A0AAD8NXV8_TARER</name>
<comment type="caution">
    <text evidence="3">Lacks conserved residue(s) required for the propagation of feature annotation.</text>
</comment>
<dbReference type="InterPro" id="IPR045051">
    <property type="entry name" value="SBT"/>
</dbReference>
<dbReference type="SUPFAM" id="SSF52743">
    <property type="entry name" value="Subtilisin-like"/>
    <property type="match status" value="2"/>
</dbReference>
<dbReference type="Proteomes" id="UP001229421">
    <property type="component" value="Unassembled WGS sequence"/>
</dbReference>
<gene>
    <name evidence="5" type="ORF">QVD17_21184</name>
</gene>
<evidence type="ECO:0000313" key="5">
    <source>
        <dbReference type="EMBL" id="KAK1425823.1"/>
    </source>
</evidence>
<reference evidence="5" key="1">
    <citation type="journal article" date="2023" name="bioRxiv">
        <title>Improved chromosome-level genome assembly for marigold (Tagetes erecta).</title>
        <authorList>
            <person name="Jiang F."/>
            <person name="Yuan L."/>
            <person name="Wang S."/>
            <person name="Wang H."/>
            <person name="Xu D."/>
            <person name="Wang A."/>
            <person name="Fan W."/>
        </authorList>
    </citation>
    <scope>NUCLEOTIDE SEQUENCE</scope>
    <source>
        <strain evidence="5">WSJ</strain>
        <tissue evidence="5">Leaf</tissue>
    </source>
</reference>
<feature type="domain" description="Peptidase S8/S53" evidence="4">
    <location>
        <begin position="75"/>
        <end position="176"/>
    </location>
</feature>
<dbReference type="PROSITE" id="PS51892">
    <property type="entry name" value="SUBTILASE"/>
    <property type="match status" value="1"/>
</dbReference>
<dbReference type="InterPro" id="IPR036852">
    <property type="entry name" value="Peptidase_S8/S53_dom_sf"/>
</dbReference>
<dbReference type="InterPro" id="IPR000209">
    <property type="entry name" value="Peptidase_S8/S53_dom"/>
</dbReference>
<dbReference type="AlphaFoldDB" id="A0AAD8NXV8"/>
<dbReference type="EMBL" id="JAUHHV010000005">
    <property type="protein sequence ID" value="KAK1425823.1"/>
    <property type="molecule type" value="Genomic_DNA"/>
</dbReference>
<sequence>MEVTFDAIAIGAFHAIERGILTVNSAGNNGPDLSSITTYAPWILHVGASDTDRKIVAKVLLGNNVILAQFHGLANGIARGGVPSSRLAVYKVCEPECPDTNILSAFDHAIADGVDIITISITHRDPMEVTFDAIAIGAFHAIERGILTVNSAGNNGPDLSSITTYAPWILHVGASDTGRKIVAKVLLGNNVILAVSI</sequence>
<dbReference type="PANTHER" id="PTHR10795">
    <property type="entry name" value="PROPROTEIN CONVERTASE SUBTILISIN/KEXIN"/>
    <property type="match status" value="1"/>
</dbReference>
<evidence type="ECO:0000256" key="1">
    <source>
        <dbReference type="ARBA" id="ARBA00011073"/>
    </source>
</evidence>